<dbReference type="SUPFAM" id="SSF55920">
    <property type="entry name" value="Creatinase/aminopeptidase"/>
    <property type="match status" value="1"/>
</dbReference>
<comment type="catalytic activity">
    <reaction evidence="1">
        <text>Release of any N-terminal amino acid, including proline, that is linked to proline, even from a dipeptide or tripeptide.</text>
        <dbReference type="EC" id="3.4.11.9"/>
    </reaction>
</comment>
<evidence type="ECO:0000259" key="8">
    <source>
        <dbReference type="Pfam" id="PF00557"/>
    </source>
</evidence>
<comment type="caution">
    <text evidence="9">The sequence shown here is derived from an EMBL/GenBank/DDBJ whole genome shotgun (WGS) entry which is preliminary data.</text>
</comment>
<evidence type="ECO:0000256" key="1">
    <source>
        <dbReference type="ARBA" id="ARBA00001424"/>
    </source>
</evidence>
<feature type="domain" description="Peptidase M24" evidence="8">
    <location>
        <begin position="2"/>
        <end position="71"/>
    </location>
</feature>
<feature type="non-terminal residue" evidence="9">
    <location>
        <position position="71"/>
    </location>
</feature>
<evidence type="ECO:0000256" key="5">
    <source>
        <dbReference type="ARBA" id="ARBA00022723"/>
    </source>
</evidence>
<dbReference type="AlphaFoldDB" id="A0A5S3WJI5"/>
<keyword evidence="9" id="KW-0645">Protease</keyword>
<dbReference type="InterPro" id="IPR036005">
    <property type="entry name" value="Creatinase/aminopeptidase-like"/>
</dbReference>
<sequence length="71" mass="7650">FAKPGATEYQLEAELHHHYAMNGARHPAYGTIVGSGDNATILHYTENESTLKDGDLILIDSGCELDGYAAD</sequence>
<feature type="non-terminal residue" evidence="9">
    <location>
        <position position="1"/>
    </location>
</feature>
<dbReference type="Pfam" id="PF00557">
    <property type="entry name" value="Peptidase_M24"/>
    <property type="match status" value="1"/>
</dbReference>
<dbReference type="PANTHER" id="PTHR43226:SF4">
    <property type="entry name" value="XAA-PRO AMINOPEPTIDASE 3"/>
    <property type="match status" value="1"/>
</dbReference>
<evidence type="ECO:0000256" key="6">
    <source>
        <dbReference type="ARBA" id="ARBA00022801"/>
    </source>
</evidence>
<dbReference type="GO" id="GO:0005829">
    <property type="term" value="C:cytosol"/>
    <property type="evidence" value="ECO:0007669"/>
    <property type="project" value="TreeGrafter"/>
</dbReference>
<accession>A0A5S3WJI5</accession>
<evidence type="ECO:0000313" key="10">
    <source>
        <dbReference type="Proteomes" id="UP000306719"/>
    </source>
</evidence>
<evidence type="ECO:0000256" key="2">
    <source>
        <dbReference type="ARBA" id="ARBA00001936"/>
    </source>
</evidence>
<comment type="cofactor">
    <cofactor evidence="2">
        <name>Mn(2+)</name>
        <dbReference type="ChEBI" id="CHEBI:29035"/>
    </cofactor>
</comment>
<dbReference type="InterPro" id="IPR052433">
    <property type="entry name" value="X-Pro_dipept-like"/>
</dbReference>
<reference evidence="9 10" key="1">
    <citation type="submission" date="2018-01" db="EMBL/GenBank/DDBJ databases">
        <authorList>
            <person name="Paulsen S."/>
            <person name="Gram L.K."/>
        </authorList>
    </citation>
    <scope>NUCLEOTIDE SEQUENCE [LARGE SCALE GENOMIC DNA]</scope>
    <source>
        <strain evidence="9 10">S2599</strain>
    </source>
</reference>
<keyword evidence="9" id="KW-0031">Aminopeptidase</keyword>
<dbReference type="InterPro" id="IPR000994">
    <property type="entry name" value="Pept_M24"/>
</dbReference>
<proteinExistence type="inferred from homology"/>
<keyword evidence="5" id="KW-0479">Metal-binding</keyword>
<keyword evidence="6" id="KW-0378">Hydrolase</keyword>
<evidence type="ECO:0000313" key="9">
    <source>
        <dbReference type="EMBL" id="TMP27456.1"/>
    </source>
</evidence>
<dbReference type="GO" id="GO:0006508">
    <property type="term" value="P:proteolysis"/>
    <property type="evidence" value="ECO:0007669"/>
    <property type="project" value="TreeGrafter"/>
</dbReference>
<name>A0A5S3WJI5_9GAMM</name>
<dbReference type="EMBL" id="PNCJ01000176">
    <property type="protein sequence ID" value="TMP27456.1"/>
    <property type="molecule type" value="Genomic_DNA"/>
</dbReference>
<evidence type="ECO:0000256" key="4">
    <source>
        <dbReference type="ARBA" id="ARBA00012574"/>
    </source>
</evidence>
<evidence type="ECO:0000256" key="3">
    <source>
        <dbReference type="ARBA" id="ARBA00008766"/>
    </source>
</evidence>
<dbReference type="RefSeq" id="WP_138546991.1">
    <property type="nucleotide sequence ID" value="NZ_PNCJ01000176.1"/>
</dbReference>
<dbReference type="Gene3D" id="3.90.230.10">
    <property type="entry name" value="Creatinase/methionine aminopeptidase superfamily"/>
    <property type="match status" value="1"/>
</dbReference>
<dbReference type="PANTHER" id="PTHR43226">
    <property type="entry name" value="XAA-PRO AMINOPEPTIDASE 3"/>
    <property type="match status" value="1"/>
</dbReference>
<reference evidence="10" key="2">
    <citation type="submission" date="2019-06" db="EMBL/GenBank/DDBJ databases">
        <title>Co-occurence of chitin degradation, pigmentation and bioactivity in marine Pseudoalteromonas.</title>
        <authorList>
            <person name="Sonnenschein E.C."/>
            <person name="Bech P.K."/>
        </authorList>
    </citation>
    <scope>NUCLEOTIDE SEQUENCE [LARGE SCALE GENOMIC DNA]</scope>
    <source>
        <strain evidence="10">S2599</strain>
    </source>
</reference>
<comment type="similarity">
    <text evidence="3">Belongs to the peptidase M24B family.</text>
</comment>
<organism evidence="9 10">
    <name type="scientific">Pseudoalteromonas rubra</name>
    <dbReference type="NCBI Taxonomy" id="43658"/>
    <lineage>
        <taxon>Bacteria</taxon>
        <taxon>Pseudomonadati</taxon>
        <taxon>Pseudomonadota</taxon>
        <taxon>Gammaproteobacteria</taxon>
        <taxon>Alteromonadales</taxon>
        <taxon>Pseudoalteromonadaceae</taxon>
        <taxon>Pseudoalteromonas</taxon>
    </lineage>
</organism>
<dbReference type="EC" id="3.4.11.9" evidence="4"/>
<keyword evidence="7" id="KW-0464">Manganese</keyword>
<dbReference type="GO" id="GO:0004177">
    <property type="term" value="F:aminopeptidase activity"/>
    <property type="evidence" value="ECO:0007669"/>
    <property type="project" value="UniProtKB-KW"/>
</dbReference>
<dbReference type="Proteomes" id="UP000306719">
    <property type="component" value="Unassembled WGS sequence"/>
</dbReference>
<evidence type="ECO:0000256" key="7">
    <source>
        <dbReference type="ARBA" id="ARBA00023211"/>
    </source>
</evidence>
<protein>
    <recommendedName>
        <fullName evidence="4">Xaa-Pro aminopeptidase</fullName>
        <ecNumber evidence="4">3.4.11.9</ecNumber>
    </recommendedName>
</protein>
<gene>
    <name evidence="9" type="ORF">CWB98_23925</name>
</gene>
<dbReference type="GO" id="GO:0046872">
    <property type="term" value="F:metal ion binding"/>
    <property type="evidence" value="ECO:0007669"/>
    <property type="project" value="UniProtKB-KW"/>
</dbReference>
<dbReference type="OrthoDB" id="9806388at2"/>